<protein>
    <recommendedName>
        <fullName evidence="8">Uteroglobin</fullName>
    </recommendedName>
</protein>
<accession>A0A8C9PEM9</accession>
<dbReference type="Proteomes" id="UP000694422">
    <property type="component" value="Unplaced"/>
</dbReference>
<keyword evidence="2" id="KW-0964">Secreted</keyword>
<proteinExistence type="inferred from homology"/>
<name>A0A8C9PEM9_SPEDA</name>
<dbReference type="InterPro" id="IPR035960">
    <property type="entry name" value="Secretoglobin_sf"/>
</dbReference>
<reference evidence="6" key="2">
    <citation type="submission" date="2025-09" db="UniProtKB">
        <authorList>
            <consortium name="Ensembl"/>
        </authorList>
    </citation>
    <scope>IDENTIFICATION</scope>
</reference>
<sequence length="93" mass="10327">MRLSVCVLLVTLALCCKQANGLACPIVVTESLEFLDMAPALYKFSLQKFNPPSENVDAKLKVKECTDKMSTSDRNQIKLVLVSNHADKCERPL</sequence>
<evidence type="ECO:0000313" key="6">
    <source>
        <dbReference type="Ensembl" id="ENSSDAP00000007547.1"/>
    </source>
</evidence>
<comment type="subcellular location">
    <subcellularLocation>
        <location evidence="1">Secreted</location>
    </subcellularLocation>
</comment>
<dbReference type="SUPFAM" id="SSF48201">
    <property type="entry name" value="Uteroglobin-like"/>
    <property type="match status" value="1"/>
</dbReference>
<dbReference type="PROSITE" id="PS51311">
    <property type="entry name" value="SCGB"/>
    <property type="match status" value="1"/>
</dbReference>
<feature type="signal peptide" evidence="5">
    <location>
        <begin position="1"/>
        <end position="21"/>
    </location>
</feature>
<evidence type="ECO:0008006" key="8">
    <source>
        <dbReference type="Google" id="ProtNLM"/>
    </source>
</evidence>
<keyword evidence="3 5" id="KW-0732">Signal</keyword>
<evidence type="ECO:0000256" key="3">
    <source>
        <dbReference type="ARBA" id="ARBA00022729"/>
    </source>
</evidence>
<dbReference type="Pfam" id="PF01099">
    <property type="entry name" value="Uteroglobin"/>
    <property type="match status" value="1"/>
</dbReference>
<feature type="chain" id="PRO_5034631959" description="Uteroglobin" evidence="5">
    <location>
        <begin position="22"/>
        <end position="93"/>
    </location>
</feature>
<keyword evidence="7" id="KW-1185">Reference proteome</keyword>
<evidence type="ECO:0000256" key="2">
    <source>
        <dbReference type="ARBA" id="ARBA00022525"/>
    </source>
</evidence>
<dbReference type="PANTHER" id="PTHR11332">
    <property type="entry name" value="SECRETOGLOBIN FAMILY 1D"/>
    <property type="match status" value="1"/>
</dbReference>
<evidence type="ECO:0000256" key="5">
    <source>
        <dbReference type="SAM" id="SignalP"/>
    </source>
</evidence>
<evidence type="ECO:0000256" key="4">
    <source>
        <dbReference type="ARBA" id="ARBA00038364"/>
    </source>
</evidence>
<dbReference type="InterPro" id="IPR016126">
    <property type="entry name" value="Secretoglobin"/>
</dbReference>
<evidence type="ECO:0000313" key="7">
    <source>
        <dbReference type="Proteomes" id="UP000694422"/>
    </source>
</evidence>
<dbReference type="AlphaFoldDB" id="A0A8C9PEM9"/>
<evidence type="ECO:0000256" key="1">
    <source>
        <dbReference type="ARBA" id="ARBA00004613"/>
    </source>
</evidence>
<dbReference type="GO" id="GO:0005615">
    <property type="term" value="C:extracellular space"/>
    <property type="evidence" value="ECO:0007669"/>
    <property type="project" value="TreeGrafter"/>
</dbReference>
<dbReference type="PANTHER" id="PTHR11332:SF6">
    <property type="entry name" value="SECRETOGLOBIN FAMILY 1D MEMBER 4"/>
    <property type="match status" value="1"/>
</dbReference>
<dbReference type="Ensembl" id="ENSSDAT00000008586.1">
    <property type="protein sequence ID" value="ENSSDAP00000007547.1"/>
    <property type="gene ID" value="ENSSDAG00000006888.1"/>
</dbReference>
<reference evidence="6" key="1">
    <citation type="submission" date="2025-08" db="UniProtKB">
        <authorList>
            <consortium name="Ensembl"/>
        </authorList>
    </citation>
    <scope>IDENTIFICATION</scope>
</reference>
<comment type="similarity">
    <text evidence="4">Belongs to the secretoglobin family. Lipophilin subfamily.</text>
</comment>
<organism evidence="6 7">
    <name type="scientific">Spermophilus dauricus</name>
    <name type="common">Daurian ground squirrel</name>
    <dbReference type="NCBI Taxonomy" id="99837"/>
    <lineage>
        <taxon>Eukaryota</taxon>
        <taxon>Metazoa</taxon>
        <taxon>Chordata</taxon>
        <taxon>Craniata</taxon>
        <taxon>Vertebrata</taxon>
        <taxon>Euteleostomi</taxon>
        <taxon>Mammalia</taxon>
        <taxon>Eutheria</taxon>
        <taxon>Euarchontoglires</taxon>
        <taxon>Glires</taxon>
        <taxon>Rodentia</taxon>
        <taxon>Sciuromorpha</taxon>
        <taxon>Sciuridae</taxon>
        <taxon>Xerinae</taxon>
        <taxon>Marmotini</taxon>
        <taxon>Spermophilus</taxon>
    </lineage>
</organism>